<proteinExistence type="predicted"/>
<keyword evidence="1" id="KW-0597">Phosphoprotein</keyword>
<dbReference type="GO" id="GO:0000155">
    <property type="term" value="F:phosphorelay sensor kinase activity"/>
    <property type="evidence" value="ECO:0007669"/>
    <property type="project" value="TreeGrafter"/>
</dbReference>
<dbReference type="InterPro" id="IPR036890">
    <property type="entry name" value="HATPase_C_sf"/>
</dbReference>
<dbReference type="InterPro" id="IPR003594">
    <property type="entry name" value="HATPase_dom"/>
</dbReference>
<dbReference type="PANTHER" id="PTHR43547:SF2">
    <property type="entry name" value="HYBRID SIGNAL TRANSDUCTION HISTIDINE KINASE C"/>
    <property type="match status" value="1"/>
</dbReference>
<evidence type="ECO:0000259" key="2">
    <source>
        <dbReference type="PROSITE" id="PS50109"/>
    </source>
</evidence>
<evidence type="ECO:0000313" key="3">
    <source>
        <dbReference type="EMBL" id="MPM33270.1"/>
    </source>
</evidence>
<dbReference type="SMART" id="SM00387">
    <property type="entry name" value="HATPase_c"/>
    <property type="match status" value="1"/>
</dbReference>
<evidence type="ECO:0000256" key="1">
    <source>
        <dbReference type="ARBA" id="ARBA00022553"/>
    </source>
</evidence>
<feature type="domain" description="Histidine kinase" evidence="2">
    <location>
        <begin position="17"/>
        <end position="227"/>
    </location>
</feature>
<dbReference type="PANTHER" id="PTHR43547">
    <property type="entry name" value="TWO-COMPONENT HISTIDINE KINASE"/>
    <property type="match status" value="1"/>
</dbReference>
<dbReference type="SUPFAM" id="SSF55874">
    <property type="entry name" value="ATPase domain of HSP90 chaperone/DNA topoisomerase II/histidine kinase"/>
    <property type="match status" value="1"/>
</dbReference>
<dbReference type="Pfam" id="PF02518">
    <property type="entry name" value="HATPase_c"/>
    <property type="match status" value="1"/>
</dbReference>
<name>A0A644YXC7_9ZZZZ</name>
<sequence length="264" mass="28833">MLVLLSREMFGVQNMMRAMDELKEPLLTIRNLVDLINRSPEVISKGDLSIVEMLRRNISRSLTMLAQASYVMRPEFAEFPELTPCDLSVAADTVIKAVSLSVAGSDLKMITEISRGLYVTGSPEYLERAAICLISNALRYAKTTVTVRTYRYGDAAYLSVTDDGDGIPPEDQPYIFAPWFSPGMGDGYDIGYGLLAAKSIANGLRGDISFESRDEGCTVTIKLPLYTGGALCSAQPVVRASAEYGYSVEAADALRERKSKTSHA</sequence>
<reference evidence="3" key="1">
    <citation type="submission" date="2019-08" db="EMBL/GenBank/DDBJ databases">
        <authorList>
            <person name="Kucharzyk K."/>
            <person name="Murdoch R.W."/>
            <person name="Higgins S."/>
            <person name="Loffler F."/>
        </authorList>
    </citation>
    <scope>NUCLEOTIDE SEQUENCE</scope>
</reference>
<protein>
    <recommendedName>
        <fullName evidence="2">Histidine kinase domain-containing protein</fullName>
    </recommendedName>
</protein>
<dbReference type="PROSITE" id="PS50109">
    <property type="entry name" value="HIS_KIN"/>
    <property type="match status" value="1"/>
</dbReference>
<dbReference type="PRINTS" id="PR00344">
    <property type="entry name" value="BCTRLSENSOR"/>
</dbReference>
<dbReference type="InterPro" id="IPR005467">
    <property type="entry name" value="His_kinase_dom"/>
</dbReference>
<gene>
    <name evidence="3" type="ORF">SDC9_79840</name>
</gene>
<dbReference type="InterPro" id="IPR004358">
    <property type="entry name" value="Sig_transdc_His_kin-like_C"/>
</dbReference>
<dbReference type="EMBL" id="VSSQ01006606">
    <property type="protein sequence ID" value="MPM33270.1"/>
    <property type="molecule type" value="Genomic_DNA"/>
</dbReference>
<comment type="caution">
    <text evidence="3">The sequence shown here is derived from an EMBL/GenBank/DDBJ whole genome shotgun (WGS) entry which is preliminary data.</text>
</comment>
<dbReference type="AlphaFoldDB" id="A0A644YXC7"/>
<dbReference type="CDD" id="cd00075">
    <property type="entry name" value="HATPase"/>
    <property type="match status" value="1"/>
</dbReference>
<organism evidence="3">
    <name type="scientific">bioreactor metagenome</name>
    <dbReference type="NCBI Taxonomy" id="1076179"/>
    <lineage>
        <taxon>unclassified sequences</taxon>
        <taxon>metagenomes</taxon>
        <taxon>ecological metagenomes</taxon>
    </lineage>
</organism>
<dbReference type="Gene3D" id="3.30.565.10">
    <property type="entry name" value="Histidine kinase-like ATPase, C-terminal domain"/>
    <property type="match status" value="1"/>
</dbReference>
<accession>A0A644YXC7</accession>